<dbReference type="EMBL" id="CP171853">
    <property type="protein sequence ID" value="XKM41351.1"/>
    <property type="molecule type" value="Genomic_DNA"/>
</dbReference>
<accession>A0ACD5EQI6</accession>
<gene>
    <name evidence="1" type="ORF">A4U53_011680</name>
</gene>
<evidence type="ECO:0000313" key="1">
    <source>
        <dbReference type="EMBL" id="XKM41351.1"/>
    </source>
</evidence>
<proteinExistence type="predicted"/>
<reference evidence="1" key="1">
    <citation type="submission" date="2024-10" db="EMBL/GenBank/DDBJ databases">
        <title>Strain of Rhizobium-related bacteria isolated fromm roots of Vavilovia formosa.</title>
        <authorList>
            <person name="Kimeklis A."/>
            <person name="Afonin A."/>
        </authorList>
    </citation>
    <scope>NUCLEOTIDE SEQUENCE</scope>
    <source>
        <strain evidence="1">Vaf-46</strain>
    </source>
</reference>
<name>A0ACD5EQI6_9HYPH</name>
<evidence type="ECO:0000313" key="2">
    <source>
        <dbReference type="Proteomes" id="UP000078465"/>
    </source>
</evidence>
<sequence length="122" mass="13625">MRSPRQSSRRRRSRSGFSCFQSSKARVTPREPLARRAFVHIPQHLQVDFLGRGNHVLRIGTDMGGSHCAVDGACGVLGDIEAKPRGCRIGQQCEDIGMEGDLMHVGEDDARLQRWRFPLAVI</sequence>
<organism evidence="1 2">
    <name type="scientific">Rhizobium ruizarguesonis</name>
    <dbReference type="NCBI Taxonomy" id="2081791"/>
    <lineage>
        <taxon>Bacteria</taxon>
        <taxon>Pseudomonadati</taxon>
        <taxon>Pseudomonadota</taxon>
        <taxon>Alphaproteobacteria</taxon>
        <taxon>Hyphomicrobiales</taxon>
        <taxon>Rhizobiaceae</taxon>
        <taxon>Rhizobium/Agrobacterium group</taxon>
        <taxon>Rhizobium</taxon>
    </lineage>
</organism>
<dbReference type="Proteomes" id="UP000078465">
    <property type="component" value="Chromosome"/>
</dbReference>
<protein>
    <submittedName>
        <fullName evidence="1">Uncharacterized protein</fullName>
    </submittedName>
</protein>